<dbReference type="RefSeq" id="WP_203365597.1">
    <property type="nucleotide sequence ID" value="NZ_WSFT01000019.1"/>
</dbReference>
<dbReference type="SMART" id="SM00530">
    <property type="entry name" value="HTH_XRE"/>
    <property type="match status" value="1"/>
</dbReference>
<dbReference type="GO" id="GO:0003677">
    <property type="term" value="F:DNA binding"/>
    <property type="evidence" value="ECO:0007669"/>
    <property type="project" value="InterPro"/>
</dbReference>
<dbReference type="InterPro" id="IPR001387">
    <property type="entry name" value="Cro/C1-type_HTH"/>
</dbReference>
<dbReference type="Gene3D" id="1.10.260.40">
    <property type="entry name" value="lambda repressor-like DNA-binding domains"/>
    <property type="match status" value="1"/>
</dbReference>
<dbReference type="AlphaFoldDB" id="A0A942UTH1"/>
<proteinExistence type="predicted"/>
<dbReference type="PROSITE" id="PS50943">
    <property type="entry name" value="HTH_CROC1"/>
    <property type="match status" value="1"/>
</dbReference>
<dbReference type="CDD" id="cd00093">
    <property type="entry name" value="HTH_XRE"/>
    <property type="match status" value="1"/>
</dbReference>
<name>A0A942UTH1_9FIRM</name>
<reference evidence="2" key="1">
    <citation type="submission" date="2019-12" db="EMBL/GenBank/DDBJ databases">
        <title>Clostridiaceae gen. nov. sp. nov., isolated from sediment in Xinjiang, China.</title>
        <authorList>
            <person name="Zhang R."/>
        </authorList>
    </citation>
    <scope>NUCLEOTIDE SEQUENCE</scope>
    <source>
        <strain evidence="2">D2Q-11</strain>
    </source>
</reference>
<evidence type="ECO:0000313" key="3">
    <source>
        <dbReference type="Proteomes" id="UP000724672"/>
    </source>
</evidence>
<keyword evidence="3" id="KW-1185">Reference proteome</keyword>
<gene>
    <name evidence="2" type="ORF">GOQ27_04325</name>
</gene>
<evidence type="ECO:0000259" key="1">
    <source>
        <dbReference type="PROSITE" id="PS50943"/>
    </source>
</evidence>
<dbReference type="InterPro" id="IPR010982">
    <property type="entry name" value="Lambda_DNA-bd_dom_sf"/>
</dbReference>
<organism evidence="2 3">
    <name type="scientific">Anaeromonas frigoriresistens</name>
    <dbReference type="NCBI Taxonomy" id="2683708"/>
    <lineage>
        <taxon>Bacteria</taxon>
        <taxon>Bacillati</taxon>
        <taxon>Bacillota</taxon>
        <taxon>Tissierellia</taxon>
        <taxon>Tissierellales</taxon>
        <taxon>Thermohalobacteraceae</taxon>
        <taxon>Anaeromonas</taxon>
    </lineage>
</organism>
<sequence length="78" mass="8736">MIKSKLRLIMAQKGIKNVSDVGDICKVSNPTITKLNNDRKLESLSLETILKICAGLNCTIEELIEVDYEKISDLLDEN</sequence>
<protein>
    <submittedName>
        <fullName evidence="2">Helix-turn-helix transcriptional regulator</fullName>
    </submittedName>
</protein>
<dbReference type="EMBL" id="WSFT01000019">
    <property type="protein sequence ID" value="MBS4537675.1"/>
    <property type="molecule type" value="Genomic_DNA"/>
</dbReference>
<comment type="caution">
    <text evidence="2">The sequence shown here is derived from an EMBL/GenBank/DDBJ whole genome shotgun (WGS) entry which is preliminary data.</text>
</comment>
<dbReference type="Proteomes" id="UP000724672">
    <property type="component" value="Unassembled WGS sequence"/>
</dbReference>
<feature type="domain" description="HTH cro/C1-type" evidence="1">
    <location>
        <begin position="43"/>
        <end position="63"/>
    </location>
</feature>
<dbReference type="Pfam" id="PF13443">
    <property type="entry name" value="HTH_26"/>
    <property type="match status" value="1"/>
</dbReference>
<evidence type="ECO:0000313" key="2">
    <source>
        <dbReference type="EMBL" id="MBS4537675.1"/>
    </source>
</evidence>
<dbReference type="SUPFAM" id="SSF47413">
    <property type="entry name" value="lambda repressor-like DNA-binding domains"/>
    <property type="match status" value="1"/>
</dbReference>
<accession>A0A942UTH1</accession>